<dbReference type="RefSeq" id="WP_343989536.1">
    <property type="nucleotide sequence ID" value="NZ_BAAAFM010000008.1"/>
</dbReference>
<organism evidence="3 4">
    <name type="scientific">Kangiella japonica</name>
    <dbReference type="NCBI Taxonomy" id="647384"/>
    <lineage>
        <taxon>Bacteria</taxon>
        <taxon>Pseudomonadati</taxon>
        <taxon>Pseudomonadota</taxon>
        <taxon>Gammaproteobacteria</taxon>
        <taxon>Kangiellales</taxon>
        <taxon>Kangiellaceae</taxon>
        <taxon>Kangiella</taxon>
    </lineage>
</organism>
<feature type="region of interest" description="Disordered" evidence="1">
    <location>
        <begin position="25"/>
        <end position="69"/>
    </location>
</feature>
<dbReference type="Gene3D" id="1.20.58.520">
    <property type="entry name" value="Amidohydrolase"/>
    <property type="match status" value="1"/>
</dbReference>
<dbReference type="InterPro" id="IPR011059">
    <property type="entry name" value="Metal-dep_hydrolase_composite"/>
</dbReference>
<dbReference type="SUPFAM" id="SSF51338">
    <property type="entry name" value="Composite domain of metallo-dependent hydrolases"/>
    <property type="match status" value="1"/>
</dbReference>
<gene>
    <name evidence="3" type="ORF">GCM10009123_18500</name>
</gene>
<keyword evidence="4" id="KW-1185">Reference proteome</keyword>
<protein>
    <recommendedName>
        <fullName evidence="2">Amidohydrolase-related domain-containing protein</fullName>
    </recommendedName>
</protein>
<feature type="domain" description="Amidohydrolase-related" evidence="2">
    <location>
        <begin position="369"/>
        <end position="691"/>
    </location>
</feature>
<feature type="compositionally biased region" description="Low complexity" evidence="1">
    <location>
        <begin position="34"/>
        <end position="60"/>
    </location>
</feature>
<dbReference type="PROSITE" id="PS51257">
    <property type="entry name" value="PROKAR_LIPOPROTEIN"/>
    <property type="match status" value="1"/>
</dbReference>
<evidence type="ECO:0000313" key="4">
    <source>
        <dbReference type="Proteomes" id="UP001501221"/>
    </source>
</evidence>
<dbReference type="Proteomes" id="UP001501221">
    <property type="component" value="Unassembled WGS sequence"/>
</dbReference>
<dbReference type="EMBL" id="BAAAFM010000008">
    <property type="protein sequence ID" value="GAA0211591.1"/>
    <property type="molecule type" value="Genomic_DNA"/>
</dbReference>
<proteinExistence type="predicted"/>
<accession>A0ABN0T426</accession>
<reference evidence="3 4" key="1">
    <citation type="journal article" date="2019" name="Int. J. Syst. Evol. Microbiol.">
        <title>The Global Catalogue of Microorganisms (GCM) 10K type strain sequencing project: providing services to taxonomists for standard genome sequencing and annotation.</title>
        <authorList>
            <consortium name="The Broad Institute Genomics Platform"/>
            <consortium name="The Broad Institute Genome Sequencing Center for Infectious Disease"/>
            <person name="Wu L."/>
            <person name="Ma J."/>
        </authorList>
    </citation>
    <scope>NUCLEOTIDE SEQUENCE [LARGE SCALE GENOMIC DNA]</scope>
    <source>
        <strain evidence="3 4">JCM 16211</strain>
    </source>
</reference>
<dbReference type="Gene3D" id="2.30.40.10">
    <property type="entry name" value="Urease, subunit C, domain 1"/>
    <property type="match status" value="1"/>
</dbReference>
<dbReference type="Gene3D" id="3.40.50.10910">
    <property type="entry name" value="Amidohydrolase"/>
    <property type="match status" value="1"/>
</dbReference>
<dbReference type="Gene3D" id="3.30.110.90">
    <property type="entry name" value="Amidohydrolase"/>
    <property type="match status" value="1"/>
</dbReference>
<dbReference type="InterPro" id="IPR032466">
    <property type="entry name" value="Metal_Hydrolase"/>
</dbReference>
<comment type="caution">
    <text evidence="3">The sequence shown here is derived from an EMBL/GenBank/DDBJ whole genome shotgun (WGS) entry which is preliminary data.</text>
</comment>
<dbReference type="SUPFAM" id="SSF51556">
    <property type="entry name" value="Metallo-dependent hydrolases"/>
    <property type="match status" value="1"/>
</dbReference>
<sequence>MTFKTSSLTGVALCVALALTGCDSSDKNEEVTGSATVEQSQAQSSSQTSTDVAEATQTESTQEESVKNDAVIEPPLVFNIYNKEDTAGTLTVEQEGQTVKSNLELGWNNRRVNINETVVVGEDGYIISQNIEGISAFGAPIEESFSLKDGNAQWKSLNEQGSGQVKESKFYIPSDGTGVSSNFLVKALLNDEDNKIELLPSGTASLIELDTVTLTKGEEQKTVRLIGVVGLGLTPDFAWYDEDNNFFASDDGGWFGVIAKGWGRKNLEKLQARQKEADNQYLRDLSQKLTHVSEKPILVTNANYVDVESGNLVENKTIVVVDGKIDKIVESDAIKPSDEHTVIDATGKTLIPGLWDMHGHLSKGDGLLNIPAGVTNVRDMGNTHDNIVAVEQLAESAEIIGGDVYRAGFMDRESPYAMKMGKTVSSLEEAKKAVDWYAERGYIQIKTYSSMEPEWVKPLAVHVHSKGMRLSGHIPAFMTAEEAVDAGFDEIQHINMLFLNFLGKGVDTRKRLRFSMVGEKAHELDLNSKEVNDFLAKLKEKGVEVDPTVSTFNSLFRKGGVIDPEIEAVYEHLPANVARQFTKPVMDISAEQRPAYDASMKAMSAMVKKLHDSGVTVVPGTDAIAGFTLHRELELYADAGISNADVLKLATLGSAEVVGNAENVGSIKEGKQADLVFVDGNPLEDVSNLRNISLVIKVQRIYKPDDIYQAIGIKPFVDSIDFELK</sequence>
<name>A0ABN0T426_9GAMM</name>
<dbReference type="PANTHER" id="PTHR43135:SF3">
    <property type="entry name" value="ALPHA-D-RIBOSE 1-METHYLPHOSPHONATE 5-TRIPHOSPHATE DIPHOSPHATASE"/>
    <property type="match status" value="1"/>
</dbReference>
<evidence type="ECO:0000313" key="3">
    <source>
        <dbReference type="EMBL" id="GAA0211591.1"/>
    </source>
</evidence>
<evidence type="ECO:0000256" key="1">
    <source>
        <dbReference type="SAM" id="MobiDB-lite"/>
    </source>
</evidence>
<dbReference type="InterPro" id="IPR051781">
    <property type="entry name" value="Metallo-dep_Hydrolase"/>
</dbReference>
<dbReference type="Pfam" id="PF01979">
    <property type="entry name" value="Amidohydro_1"/>
    <property type="match status" value="1"/>
</dbReference>
<evidence type="ECO:0000259" key="2">
    <source>
        <dbReference type="Pfam" id="PF01979"/>
    </source>
</evidence>
<dbReference type="InterPro" id="IPR006680">
    <property type="entry name" value="Amidohydro-rel"/>
</dbReference>
<dbReference type="PANTHER" id="PTHR43135">
    <property type="entry name" value="ALPHA-D-RIBOSE 1-METHYLPHOSPHONATE 5-TRIPHOSPHATE DIPHOSPHATASE"/>
    <property type="match status" value="1"/>
</dbReference>